<evidence type="ECO:0000259" key="3">
    <source>
        <dbReference type="PROSITE" id="PS50937"/>
    </source>
</evidence>
<dbReference type="PROSITE" id="PS50937">
    <property type="entry name" value="HTH_MERR_2"/>
    <property type="match status" value="1"/>
</dbReference>
<keyword evidence="5" id="KW-1185">Reference proteome</keyword>
<evidence type="ECO:0000313" key="5">
    <source>
        <dbReference type="Proteomes" id="UP000202440"/>
    </source>
</evidence>
<feature type="coiled-coil region" evidence="2">
    <location>
        <begin position="87"/>
        <end position="114"/>
    </location>
</feature>
<dbReference type="PANTHER" id="PTHR30204:SF92">
    <property type="entry name" value="HTH-TYPE TRANSCRIPTIONAL REGULATOR ZNTR"/>
    <property type="match status" value="1"/>
</dbReference>
<dbReference type="RefSeq" id="WP_094061243.1">
    <property type="nucleotide sequence ID" value="NZ_CP022530.1"/>
</dbReference>
<evidence type="ECO:0000313" key="4">
    <source>
        <dbReference type="EMBL" id="ASP40069.1"/>
    </source>
</evidence>
<dbReference type="OrthoDB" id="9808480at2"/>
<dbReference type="AlphaFoldDB" id="A0A222FMU3"/>
<dbReference type="Pfam" id="PF13411">
    <property type="entry name" value="MerR_1"/>
    <property type="match status" value="1"/>
</dbReference>
<keyword evidence="1" id="KW-0238">DNA-binding</keyword>
<dbReference type="Gene3D" id="1.10.1660.10">
    <property type="match status" value="1"/>
</dbReference>
<protein>
    <submittedName>
        <fullName evidence="4">MerR family transcriptional regulator</fullName>
    </submittedName>
</protein>
<organism evidence="4 5">
    <name type="scientific">Bacterioplanes sanyensis</name>
    <dbReference type="NCBI Taxonomy" id="1249553"/>
    <lineage>
        <taxon>Bacteria</taxon>
        <taxon>Pseudomonadati</taxon>
        <taxon>Pseudomonadota</taxon>
        <taxon>Gammaproteobacteria</taxon>
        <taxon>Oceanospirillales</taxon>
        <taxon>Oceanospirillaceae</taxon>
        <taxon>Bacterioplanes</taxon>
    </lineage>
</organism>
<dbReference type="InterPro" id="IPR047057">
    <property type="entry name" value="MerR_fam"/>
</dbReference>
<dbReference type="SMART" id="SM00422">
    <property type="entry name" value="HTH_MERR"/>
    <property type="match status" value="1"/>
</dbReference>
<dbReference type="InterPro" id="IPR000551">
    <property type="entry name" value="MerR-type_HTH_dom"/>
</dbReference>
<name>A0A222FMU3_9GAMM</name>
<keyword evidence="2" id="KW-0175">Coiled coil</keyword>
<dbReference type="SUPFAM" id="SSF46955">
    <property type="entry name" value="Putative DNA-binding domain"/>
    <property type="match status" value="1"/>
</dbReference>
<dbReference type="PANTHER" id="PTHR30204">
    <property type="entry name" value="REDOX-CYCLING DRUG-SENSING TRANSCRIPTIONAL ACTIVATOR SOXR"/>
    <property type="match status" value="1"/>
</dbReference>
<dbReference type="GO" id="GO:0003677">
    <property type="term" value="F:DNA binding"/>
    <property type="evidence" value="ECO:0007669"/>
    <property type="project" value="UniProtKB-KW"/>
</dbReference>
<dbReference type="Proteomes" id="UP000202440">
    <property type="component" value="Chromosome"/>
</dbReference>
<dbReference type="KEGG" id="bsan:CHH28_15915"/>
<evidence type="ECO:0000256" key="1">
    <source>
        <dbReference type="ARBA" id="ARBA00023125"/>
    </source>
</evidence>
<dbReference type="PRINTS" id="PR00040">
    <property type="entry name" value="HTHMERR"/>
</dbReference>
<evidence type="ECO:0000256" key="2">
    <source>
        <dbReference type="SAM" id="Coils"/>
    </source>
</evidence>
<accession>A0A222FMU3</accession>
<dbReference type="EMBL" id="CP022530">
    <property type="protein sequence ID" value="ASP40069.1"/>
    <property type="molecule type" value="Genomic_DNA"/>
</dbReference>
<gene>
    <name evidence="4" type="ORF">CHH28_15915</name>
</gene>
<proteinExistence type="predicted"/>
<dbReference type="InterPro" id="IPR009061">
    <property type="entry name" value="DNA-bd_dom_put_sf"/>
</dbReference>
<sequence length="148" mass="16587">MKVQQLATLSGVKADTIRHYVRIGLLVPQKGSNGYHQFSDTDARRLSFIMQARQLGFTLHDIGQIMALAEHGESPCPTVRQLIEPRLSEARSRLAAMQQLVERMEAAVEQWQHQPDCHPCGYHICHLIEGPHEELHTDAANASQEIGS</sequence>
<reference evidence="4 5" key="1">
    <citation type="submission" date="2017-07" db="EMBL/GenBank/DDBJ databases">
        <title>Annotated genome sequence of Bacterioplanes sanyensis isolated from Red Sea.</title>
        <authorList>
            <person name="Rehman Z.U."/>
        </authorList>
    </citation>
    <scope>NUCLEOTIDE SEQUENCE [LARGE SCALE GENOMIC DNA]</scope>
    <source>
        <strain evidence="4 5">NV9</strain>
    </source>
</reference>
<feature type="domain" description="HTH merR-type" evidence="3">
    <location>
        <begin position="1"/>
        <end position="68"/>
    </location>
</feature>
<dbReference type="GO" id="GO:0003700">
    <property type="term" value="F:DNA-binding transcription factor activity"/>
    <property type="evidence" value="ECO:0007669"/>
    <property type="project" value="InterPro"/>
</dbReference>